<dbReference type="SUPFAM" id="SSF46565">
    <property type="entry name" value="Chaperone J-domain"/>
    <property type="match status" value="1"/>
</dbReference>
<feature type="compositionally biased region" description="Basic and acidic residues" evidence="2">
    <location>
        <begin position="138"/>
        <end position="149"/>
    </location>
</feature>
<dbReference type="Gene3D" id="1.25.40.10">
    <property type="entry name" value="Tetratricopeptide repeat domain"/>
    <property type="match status" value="1"/>
</dbReference>
<proteinExistence type="predicted"/>
<dbReference type="RefSeq" id="WP_136930746.1">
    <property type="nucleotide sequence ID" value="NZ_SSMQ01000020.1"/>
</dbReference>
<evidence type="ECO:0000313" key="4">
    <source>
        <dbReference type="EMBL" id="TKD06318.1"/>
    </source>
</evidence>
<dbReference type="Gene3D" id="1.10.287.110">
    <property type="entry name" value="DnaJ domain"/>
    <property type="match status" value="1"/>
</dbReference>
<dbReference type="GO" id="GO:0042026">
    <property type="term" value="P:protein refolding"/>
    <property type="evidence" value="ECO:0007669"/>
    <property type="project" value="TreeGrafter"/>
</dbReference>
<keyword evidence="1" id="KW-0143">Chaperone</keyword>
<reference evidence="4 5" key="1">
    <citation type="submission" date="2019-04" db="EMBL/GenBank/DDBJ databases">
        <authorList>
            <person name="Li Y."/>
            <person name="Wang J."/>
        </authorList>
    </citation>
    <scope>NUCLEOTIDE SEQUENCE [LARGE SCALE GENOMIC DNA]</scope>
    <source>
        <strain evidence="4 5">DSM 14668</strain>
    </source>
</reference>
<dbReference type="GO" id="GO:0051082">
    <property type="term" value="F:unfolded protein binding"/>
    <property type="evidence" value="ECO:0007669"/>
    <property type="project" value="TreeGrafter"/>
</dbReference>
<dbReference type="InterPro" id="IPR001623">
    <property type="entry name" value="DnaJ_domain"/>
</dbReference>
<evidence type="ECO:0000256" key="1">
    <source>
        <dbReference type="ARBA" id="ARBA00023186"/>
    </source>
</evidence>
<sequence>MVRVPRPVPGCDIKSLPLRPDEAYLLSRIDGVVSERELSLITGLSQAEVTTALDRLFVLGAVDFNEPRAPVSRRAHPSVAPASGTASSRGTEGPPSRSFEGSFGAGPSSRRFEPTVDAPPASRRSFEPLAELPPPTRRSIELSAERRSGTDTGVDAPPATRRAIDLTVEQPRIVDPELEEPVDLDHAKKKRVIELFNALDDRNHYELLGVAIDADKKQIKSAYWVLAPEFHPDKYFRKKLGTFKQRIEAIFDRLTLAHDVLTSKQRRAEYDAYLEQTRRNRTMAALLEHDPTDIPAVVAAAEDAPGSGPPTLPGRLVGEDPSGSPESVRMRRSFSAKLASHSLRRAMPDMAGSSAVPATPSQPATDPFRRYDATRNEARRLQLERYVLAAKVALERRDLAAAANAYRLAVALAPEDEGLVRKATEAQQQAAAELAEGFLRQAEYEASQGRWSEAAMSFANVCKARGDDPRPHERVAFCTLKSGQNNRRAIDFARRAVKLAPGVGEYRLTLARAYMAAGLETTARVEMERAAELSPNDARMREAIAQLRAQMKKPDGGEPEK</sequence>
<gene>
    <name evidence="4" type="ORF">E8A74_20590</name>
</gene>
<dbReference type="SUPFAM" id="SSF48452">
    <property type="entry name" value="TPR-like"/>
    <property type="match status" value="1"/>
</dbReference>
<dbReference type="OrthoDB" id="5513657at2"/>
<feature type="domain" description="J" evidence="3">
    <location>
        <begin position="203"/>
        <end position="274"/>
    </location>
</feature>
<dbReference type="Pfam" id="PF00226">
    <property type="entry name" value="DnaJ"/>
    <property type="match status" value="1"/>
</dbReference>
<organism evidence="4 5">
    <name type="scientific">Polyangium fumosum</name>
    <dbReference type="NCBI Taxonomy" id="889272"/>
    <lineage>
        <taxon>Bacteria</taxon>
        <taxon>Pseudomonadati</taxon>
        <taxon>Myxococcota</taxon>
        <taxon>Polyangia</taxon>
        <taxon>Polyangiales</taxon>
        <taxon>Polyangiaceae</taxon>
        <taxon>Polyangium</taxon>
    </lineage>
</organism>
<dbReference type="AlphaFoldDB" id="A0A4V5PMR3"/>
<comment type="caution">
    <text evidence="4">The sequence shown here is derived from an EMBL/GenBank/DDBJ whole genome shotgun (WGS) entry which is preliminary data.</text>
</comment>
<dbReference type="CDD" id="cd06257">
    <property type="entry name" value="DnaJ"/>
    <property type="match status" value="1"/>
</dbReference>
<dbReference type="SMART" id="SM00271">
    <property type="entry name" value="DnaJ"/>
    <property type="match status" value="1"/>
</dbReference>
<dbReference type="Proteomes" id="UP000309215">
    <property type="component" value="Unassembled WGS sequence"/>
</dbReference>
<accession>A0A4V5PMR3</accession>
<evidence type="ECO:0000259" key="3">
    <source>
        <dbReference type="PROSITE" id="PS50076"/>
    </source>
</evidence>
<dbReference type="GO" id="GO:0005737">
    <property type="term" value="C:cytoplasm"/>
    <property type="evidence" value="ECO:0007669"/>
    <property type="project" value="TreeGrafter"/>
</dbReference>
<feature type="region of interest" description="Disordered" evidence="2">
    <location>
        <begin position="69"/>
        <end position="158"/>
    </location>
</feature>
<dbReference type="PRINTS" id="PR00625">
    <property type="entry name" value="JDOMAIN"/>
</dbReference>
<protein>
    <submittedName>
        <fullName evidence="4">Tetratricopeptide repeat protein</fullName>
    </submittedName>
</protein>
<name>A0A4V5PMR3_9BACT</name>
<evidence type="ECO:0000256" key="2">
    <source>
        <dbReference type="SAM" id="MobiDB-lite"/>
    </source>
</evidence>
<dbReference type="PANTHER" id="PTHR43096:SF52">
    <property type="entry name" value="DNAJ HOMOLOG 1, MITOCHONDRIAL-RELATED"/>
    <property type="match status" value="1"/>
</dbReference>
<feature type="region of interest" description="Disordered" evidence="2">
    <location>
        <begin position="302"/>
        <end position="328"/>
    </location>
</feature>
<dbReference type="PANTHER" id="PTHR43096">
    <property type="entry name" value="DNAJ HOMOLOG 1, MITOCHONDRIAL-RELATED"/>
    <property type="match status" value="1"/>
</dbReference>
<dbReference type="EMBL" id="SSMQ01000020">
    <property type="protein sequence ID" value="TKD06318.1"/>
    <property type="molecule type" value="Genomic_DNA"/>
</dbReference>
<dbReference type="InterPro" id="IPR036869">
    <property type="entry name" value="J_dom_sf"/>
</dbReference>
<evidence type="ECO:0000313" key="5">
    <source>
        <dbReference type="Proteomes" id="UP000309215"/>
    </source>
</evidence>
<dbReference type="PROSITE" id="PS50076">
    <property type="entry name" value="DNAJ_2"/>
    <property type="match status" value="1"/>
</dbReference>
<dbReference type="InterPro" id="IPR011990">
    <property type="entry name" value="TPR-like_helical_dom_sf"/>
</dbReference>
<dbReference type="Pfam" id="PF14559">
    <property type="entry name" value="TPR_19"/>
    <property type="match status" value="1"/>
</dbReference>
<keyword evidence="5" id="KW-1185">Reference proteome</keyword>